<organism evidence="1 2">
    <name type="scientific">Leptospira kirschneri str. H1</name>
    <dbReference type="NCBI Taxonomy" id="1049966"/>
    <lineage>
        <taxon>Bacteria</taxon>
        <taxon>Pseudomonadati</taxon>
        <taxon>Spirochaetota</taxon>
        <taxon>Spirochaetia</taxon>
        <taxon>Leptospirales</taxon>
        <taxon>Leptospiraceae</taxon>
        <taxon>Leptospira</taxon>
    </lineage>
</organism>
<dbReference type="AlphaFoldDB" id="A0A0E2B570"/>
<proteinExistence type="predicted"/>
<gene>
    <name evidence="1" type="ORF">LEP1GSC081_2866</name>
</gene>
<accession>A0A0E2B570</accession>
<sequence length="67" mass="7616">MNELKQNAFLKLNASLPKGRSGNSASHSPWVVRQVALETQQNAFYESVLGSSYWYFMKIESDFVVSQ</sequence>
<reference evidence="1 2" key="1">
    <citation type="submission" date="2012-10" db="EMBL/GenBank/DDBJ databases">
        <authorList>
            <person name="Harkins D.M."/>
            <person name="Durkin A.S."/>
            <person name="Brinkac L.M."/>
            <person name="Selengut J.D."/>
            <person name="Sanka R."/>
            <person name="DePew J."/>
            <person name="Purushe J."/>
            <person name="Peacock S.J."/>
            <person name="Thaipadungpanit J."/>
            <person name="Wuthiekanun V.W."/>
            <person name="Day N.P."/>
            <person name="Vinetz J.M."/>
            <person name="Sutton G.G."/>
            <person name="Nelson W.C."/>
            <person name="Fouts D.E."/>
        </authorList>
    </citation>
    <scope>NUCLEOTIDE SEQUENCE [LARGE SCALE GENOMIC DNA]</scope>
    <source>
        <strain evidence="1 2">H1</strain>
    </source>
</reference>
<dbReference type="EMBL" id="AHMY02000025">
    <property type="protein sequence ID" value="EKO16458.1"/>
    <property type="molecule type" value="Genomic_DNA"/>
</dbReference>
<evidence type="ECO:0000313" key="2">
    <source>
        <dbReference type="Proteomes" id="UP000006253"/>
    </source>
</evidence>
<dbReference type="RefSeq" id="WP_004764909.1">
    <property type="nucleotide sequence ID" value="NZ_AHMY02000025.1"/>
</dbReference>
<evidence type="ECO:0000313" key="1">
    <source>
        <dbReference type="EMBL" id="EKO16458.1"/>
    </source>
</evidence>
<protein>
    <submittedName>
        <fullName evidence="1">Uncharacterized protein</fullName>
    </submittedName>
</protein>
<dbReference type="Proteomes" id="UP000006253">
    <property type="component" value="Unassembled WGS sequence"/>
</dbReference>
<name>A0A0E2B570_9LEPT</name>
<comment type="caution">
    <text evidence="1">The sequence shown here is derived from an EMBL/GenBank/DDBJ whole genome shotgun (WGS) entry which is preliminary data.</text>
</comment>